<feature type="transmembrane region" description="Helical" evidence="7">
    <location>
        <begin position="580"/>
        <end position="598"/>
    </location>
</feature>
<feature type="transmembrane region" description="Helical" evidence="7">
    <location>
        <begin position="276"/>
        <end position="293"/>
    </location>
</feature>
<name>A0A4Q0P7F8_9FLAO</name>
<evidence type="ECO:0000256" key="4">
    <source>
        <dbReference type="ARBA" id="ARBA00022989"/>
    </source>
</evidence>
<keyword evidence="4 7" id="KW-1133">Transmembrane helix</keyword>
<comment type="subcellular location">
    <subcellularLocation>
        <location evidence="1">Membrane</location>
        <topology evidence="1">Multi-pass membrane protein</topology>
    </subcellularLocation>
</comment>
<comment type="caution">
    <text evidence="8">The sequence shown here is derived from an EMBL/GenBank/DDBJ whole genome shotgun (WGS) entry which is preliminary data.</text>
</comment>
<accession>A0A4Q0P7F8</accession>
<feature type="transmembrane region" description="Helical" evidence="7">
    <location>
        <begin position="39"/>
        <end position="59"/>
    </location>
</feature>
<evidence type="ECO:0000256" key="1">
    <source>
        <dbReference type="ARBA" id="ARBA00004141"/>
    </source>
</evidence>
<evidence type="ECO:0000256" key="6">
    <source>
        <dbReference type="RuleBase" id="RU362091"/>
    </source>
</evidence>
<proteinExistence type="inferred from homology"/>
<feature type="transmembrane region" description="Helical" evidence="7">
    <location>
        <begin position="417"/>
        <end position="438"/>
    </location>
</feature>
<keyword evidence="9" id="KW-1185">Reference proteome</keyword>
<keyword evidence="5 7" id="KW-0472">Membrane</keyword>
<protein>
    <submittedName>
        <fullName evidence="8">Na+/proline symporter</fullName>
    </submittedName>
</protein>
<evidence type="ECO:0000313" key="9">
    <source>
        <dbReference type="Proteomes" id="UP000289238"/>
    </source>
</evidence>
<keyword evidence="3 7" id="KW-0812">Transmembrane</keyword>
<feature type="transmembrane region" description="Helical" evidence="7">
    <location>
        <begin position="162"/>
        <end position="179"/>
    </location>
</feature>
<feature type="transmembrane region" description="Helical" evidence="7">
    <location>
        <begin position="79"/>
        <end position="96"/>
    </location>
</feature>
<dbReference type="PANTHER" id="PTHR11819:SF77">
    <property type="entry name" value="SODIUM_GLUCOSE COTRANSPORT PROTEIN"/>
    <property type="match status" value="1"/>
</dbReference>
<dbReference type="InterPro" id="IPR038377">
    <property type="entry name" value="Na/Glc_symporter_sf"/>
</dbReference>
<dbReference type="OrthoDB" id="9761931at2"/>
<evidence type="ECO:0000256" key="2">
    <source>
        <dbReference type="ARBA" id="ARBA00006434"/>
    </source>
</evidence>
<dbReference type="InterPro" id="IPR001734">
    <property type="entry name" value="Na/solute_symporter"/>
</dbReference>
<comment type="similarity">
    <text evidence="2 6">Belongs to the sodium:solute symporter (SSF) (TC 2.A.21) family.</text>
</comment>
<reference evidence="8 9" key="1">
    <citation type="submission" date="2018-07" db="EMBL/GenBank/DDBJ databases">
        <title>Leeuwenhoekiella genomics.</title>
        <authorList>
            <person name="Tahon G."/>
            <person name="Willems A."/>
        </authorList>
    </citation>
    <scope>NUCLEOTIDE SEQUENCE [LARGE SCALE GENOMIC DNA]</scope>
    <source>
        <strain evidence="8 9">LMG 22550</strain>
    </source>
</reference>
<evidence type="ECO:0000256" key="5">
    <source>
        <dbReference type="ARBA" id="ARBA00023136"/>
    </source>
</evidence>
<dbReference type="PANTHER" id="PTHR11819">
    <property type="entry name" value="SOLUTE CARRIER FAMILY 5"/>
    <property type="match status" value="1"/>
</dbReference>
<gene>
    <name evidence="8" type="ORF">DSM00_1656</name>
</gene>
<feature type="transmembrane region" description="Helical" evidence="7">
    <location>
        <begin position="128"/>
        <end position="150"/>
    </location>
</feature>
<dbReference type="Pfam" id="PF00474">
    <property type="entry name" value="SSF"/>
    <property type="match status" value="1"/>
</dbReference>
<dbReference type="Proteomes" id="UP000289238">
    <property type="component" value="Unassembled WGS sequence"/>
</dbReference>
<dbReference type="EMBL" id="QOVM01000003">
    <property type="protein sequence ID" value="RXG22557.1"/>
    <property type="molecule type" value="Genomic_DNA"/>
</dbReference>
<sequence>MVALEILDYAIIISFFAITLIIGLLVAKKSGKSSSEYFLSGRNMPWWLLGISMVATTFSTDTPNLVTDIVRNQGVSGNWVWWAFLITGLLTVFVYAKLWRKSGVNTDIEFYELRYGGKPAKFLRGFRAIYLGVVFNVLAMSAVTLAAIKIGQIMLGLSPLETIGYAGLVTVIFSTIGGFKGVVYTDFILFFAAMAGGIGAAYYCVNLPEVGGMGELMTHPLVIDKLDILPDFNDTSLVITLLIIPLAVQWWSAWYPGAEPGGGGYIAQRMLAAKDENHAIGATFFFNALHYALRPWPWILVALASLVVYPDIASIHEAFPNIVENKLGDDLAYSAMLTKLPTGLLGLVMASLIAAYMSTISTHLNWGSSYVVNDFYARYVKKEASQKELVNVGRISTVLLMVVSSALALVLTNAYQLFNIILMFGAGTGLIFILRWFWWRINAWSEISAMFSSGVISILFNFSPLGLVLFGTNQEDGLLPNWSTYPLVVLLTTVVWVAVTFLTKPEKDTTLFDFYKQTQPGGPGWQRIINRAKLQGHTLIMNTQKWSVPAGILATLVGCITIYGALFSTGYWIYGYFTQATILTALTLISILILVKLWKRVKSSIF</sequence>
<dbReference type="PROSITE" id="PS50283">
    <property type="entry name" value="NA_SOLUT_SYMP_3"/>
    <property type="match status" value="1"/>
</dbReference>
<dbReference type="GO" id="GO:0005886">
    <property type="term" value="C:plasma membrane"/>
    <property type="evidence" value="ECO:0007669"/>
    <property type="project" value="TreeGrafter"/>
</dbReference>
<feature type="transmembrane region" description="Helical" evidence="7">
    <location>
        <begin position="392"/>
        <end position="411"/>
    </location>
</feature>
<feature type="transmembrane region" description="Helical" evidence="7">
    <location>
        <begin position="6"/>
        <end position="27"/>
    </location>
</feature>
<dbReference type="GO" id="GO:0005412">
    <property type="term" value="F:D-glucose:sodium symporter activity"/>
    <property type="evidence" value="ECO:0007669"/>
    <property type="project" value="TreeGrafter"/>
</dbReference>
<dbReference type="Gene3D" id="1.20.1730.10">
    <property type="entry name" value="Sodium/glucose cotransporter"/>
    <property type="match status" value="1"/>
</dbReference>
<feature type="transmembrane region" description="Helical" evidence="7">
    <location>
        <begin position="450"/>
        <end position="470"/>
    </location>
</feature>
<dbReference type="RefSeq" id="WP_128757547.1">
    <property type="nucleotide sequence ID" value="NZ_QOVM01000003.1"/>
</dbReference>
<feature type="transmembrane region" description="Helical" evidence="7">
    <location>
        <begin position="236"/>
        <end position="255"/>
    </location>
</feature>
<organism evidence="8 9">
    <name type="scientific">Leeuwenhoekiella aequorea</name>
    <dbReference type="NCBI Taxonomy" id="283736"/>
    <lineage>
        <taxon>Bacteria</taxon>
        <taxon>Pseudomonadati</taxon>
        <taxon>Bacteroidota</taxon>
        <taxon>Flavobacteriia</taxon>
        <taxon>Flavobacteriales</taxon>
        <taxon>Flavobacteriaceae</taxon>
        <taxon>Leeuwenhoekiella</taxon>
    </lineage>
</organism>
<feature type="transmembrane region" description="Helical" evidence="7">
    <location>
        <begin position="186"/>
        <end position="203"/>
    </location>
</feature>
<feature type="transmembrane region" description="Helical" evidence="7">
    <location>
        <begin position="482"/>
        <end position="502"/>
    </location>
</feature>
<evidence type="ECO:0000256" key="3">
    <source>
        <dbReference type="ARBA" id="ARBA00022692"/>
    </source>
</evidence>
<feature type="transmembrane region" description="Helical" evidence="7">
    <location>
        <begin position="550"/>
        <end position="574"/>
    </location>
</feature>
<evidence type="ECO:0000313" key="8">
    <source>
        <dbReference type="EMBL" id="RXG22557.1"/>
    </source>
</evidence>
<evidence type="ECO:0000256" key="7">
    <source>
        <dbReference type="SAM" id="Phobius"/>
    </source>
</evidence>
<dbReference type="CDD" id="cd11477">
    <property type="entry name" value="SLC5sbd_u1"/>
    <property type="match status" value="1"/>
</dbReference>
<dbReference type="AlphaFoldDB" id="A0A4Q0P7F8"/>